<name>A0AAD7SF69_9TELE</name>
<dbReference type="AlphaFoldDB" id="A0AAD7SF69"/>
<dbReference type="Proteomes" id="UP001221898">
    <property type="component" value="Unassembled WGS sequence"/>
</dbReference>
<comment type="caution">
    <text evidence="1">The sequence shown here is derived from an EMBL/GenBank/DDBJ whole genome shotgun (WGS) entry which is preliminary data.</text>
</comment>
<accession>A0AAD7SF69</accession>
<gene>
    <name evidence="1" type="ORF">AAFF_G00385790</name>
</gene>
<evidence type="ECO:0000313" key="2">
    <source>
        <dbReference type="Proteomes" id="UP001221898"/>
    </source>
</evidence>
<evidence type="ECO:0000313" key="1">
    <source>
        <dbReference type="EMBL" id="KAJ8401348.1"/>
    </source>
</evidence>
<reference evidence="1" key="1">
    <citation type="journal article" date="2023" name="Science">
        <title>Genome structures resolve the early diversification of teleost fishes.</title>
        <authorList>
            <person name="Parey E."/>
            <person name="Louis A."/>
            <person name="Montfort J."/>
            <person name="Bouchez O."/>
            <person name="Roques C."/>
            <person name="Iampietro C."/>
            <person name="Lluch J."/>
            <person name="Castinel A."/>
            <person name="Donnadieu C."/>
            <person name="Desvignes T."/>
            <person name="Floi Bucao C."/>
            <person name="Jouanno E."/>
            <person name="Wen M."/>
            <person name="Mejri S."/>
            <person name="Dirks R."/>
            <person name="Jansen H."/>
            <person name="Henkel C."/>
            <person name="Chen W.J."/>
            <person name="Zahm M."/>
            <person name="Cabau C."/>
            <person name="Klopp C."/>
            <person name="Thompson A.W."/>
            <person name="Robinson-Rechavi M."/>
            <person name="Braasch I."/>
            <person name="Lecointre G."/>
            <person name="Bobe J."/>
            <person name="Postlethwait J.H."/>
            <person name="Berthelot C."/>
            <person name="Roest Crollius H."/>
            <person name="Guiguen Y."/>
        </authorList>
    </citation>
    <scope>NUCLEOTIDE SEQUENCE</scope>
    <source>
        <strain evidence="1">NC1722</strain>
    </source>
</reference>
<keyword evidence="2" id="KW-1185">Reference proteome</keyword>
<dbReference type="EMBL" id="JAINUG010000071">
    <property type="protein sequence ID" value="KAJ8401348.1"/>
    <property type="molecule type" value="Genomic_DNA"/>
</dbReference>
<protein>
    <submittedName>
        <fullName evidence="1">Uncharacterized protein</fullName>
    </submittedName>
</protein>
<organism evidence="1 2">
    <name type="scientific">Aldrovandia affinis</name>
    <dbReference type="NCBI Taxonomy" id="143900"/>
    <lineage>
        <taxon>Eukaryota</taxon>
        <taxon>Metazoa</taxon>
        <taxon>Chordata</taxon>
        <taxon>Craniata</taxon>
        <taxon>Vertebrata</taxon>
        <taxon>Euteleostomi</taxon>
        <taxon>Actinopterygii</taxon>
        <taxon>Neopterygii</taxon>
        <taxon>Teleostei</taxon>
        <taxon>Notacanthiformes</taxon>
        <taxon>Halosauridae</taxon>
        <taxon>Aldrovandia</taxon>
    </lineage>
</organism>
<proteinExistence type="predicted"/>
<sequence>MMMSRVSASKRQAPYLSRPEWQEQASAVVDLDLKFRVARISKTRRASFPPLGALFSFRPRLGSASAQSPRSFGSNVCEGSRCQIPRLQRESRSGSSFVFVSG</sequence>